<dbReference type="Pfam" id="PF00440">
    <property type="entry name" value="TetR_N"/>
    <property type="match status" value="1"/>
</dbReference>
<evidence type="ECO:0000256" key="2">
    <source>
        <dbReference type="ARBA" id="ARBA00023125"/>
    </source>
</evidence>
<accession>A0A9X1FXZ3</accession>
<keyword evidence="1" id="KW-0805">Transcription regulation</keyword>
<dbReference type="GO" id="GO:0000976">
    <property type="term" value="F:transcription cis-regulatory region binding"/>
    <property type="evidence" value="ECO:0007669"/>
    <property type="project" value="TreeGrafter"/>
</dbReference>
<gene>
    <name evidence="6" type="ORF">KX928_17995</name>
</gene>
<dbReference type="GO" id="GO:0003700">
    <property type="term" value="F:DNA-binding transcription factor activity"/>
    <property type="evidence" value="ECO:0007669"/>
    <property type="project" value="TreeGrafter"/>
</dbReference>
<feature type="domain" description="HTH tetR-type" evidence="5">
    <location>
        <begin position="6"/>
        <end position="66"/>
    </location>
</feature>
<proteinExistence type="predicted"/>
<reference evidence="6" key="1">
    <citation type="submission" date="2021-07" db="EMBL/GenBank/DDBJ databases">
        <title>Roseobacter insulae sp. nov., isolated from a tidal flat.</title>
        <authorList>
            <person name="Park S."/>
            <person name="Yoon J.-H."/>
        </authorList>
    </citation>
    <scope>NUCLEOTIDE SEQUENCE</scope>
    <source>
        <strain evidence="6">YSTF-M11</strain>
    </source>
</reference>
<evidence type="ECO:0000256" key="3">
    <source>
        <dbReference type="ARBA" id="ARBA00023163"/>
    </source>
</evidence>
<feature type="DNA-binding region" description="H-T-H motif" evidence="4">
    <location>
        <begin position="29"/>
        <end position="48"/>
    </location>
</feature>
<comment type="caution">
    <text evidence="6">The sequence shown here is derived from an EMBL/GenBank/DDBJ whole genome shotgun (WGS) entry which is preliminary data.</text>
</comment>
<dbReference type="InterPro" id="IPR050109">
    <property type="entry name" value="HTH-type_TetR-like_transc_reg"/>
</dbReference>
<organism evidence="6 7">
    <name type="scientific">Roseobacter insulae</name>
    <dbReference type="NCBI Taxonomy" id="2859783"/>
    <lineage>
        <taxon>Bacteria</taxon>
        <taxon>Pseudomonadati</taxon>
        <taxon>Pseudomonadota</taxon>
        <taxon>Alphaproteobacteria</taxon>
        <taxon>Rhodobacterales</taxon>
        <taxon>Roseobacteraceae</taxon>
        <taxon>Roseobacter</taxon>
    </lineage>
</organism>
<evidence type="ECO:0000256" key="1">
    <source>
        <dbReference type="ARBA" id="ARBA00023015"/>
    </source>
</evidence>
<keyword evidence="7" id="KW-1185">Reference proteome</keyword>
<dbReference type="PANTHER" id="PTHR30055:SF234">
    <property type="entry name" value="HTH-TYPE TRANSCRIPTIONAL REGULATOR BETI"/>
    <property type="match status" value="1"/>
</dbReference>
<dbReference type="Proteomes" id="UP001138661">
    <property type="component" value="Unassembled WGS sequence"/>
</dbReference>
<dbReference type="EMBL" id="JAHXDN010000005">
    <property type="protein sequence ID" value="MBW4709683.1"/>
    <property type="molecule type" value="Genomic_DNA"/>
</dbReference>
<dbReference type="PANTHER" id="PTHR30055">
    <property type="entry name" value="HTH-TYPE TRANSCRIPTIONAL REGULATOR RUTR"/>
    <property type="match status" value="1"/>
</dbReference>
<keyword evidence="2 4" id="KW-0238">DNA-binding</keyword>
<name>A0A9X1FXZ3_9RHOB</name>
<evidence type="ECO:0000313" key="7">
    <source>
        <dbReference type="Proteomes" id="UP001138661"/>
    </source>
</evidence>
<evidence type="ECO:0000256" key="4">
    <source>
        <dbReference type="PROSITE-ProRule" id="PRU00335"/>
    </source>
</evidence>
<dbReference type="InterPro" id="IPR001647">
    <property type="entry name" value="HTH_TetR"/>
</dbReference>
<evidence type="ECO:0000259" key="5">
    <source>
        <dbReference type="PROSITE" id="PS50977"/>
    </source>
</evidence>
<dbReference type="RefSeq" id="WP_219505487.1">
    <property type="nucleotide sequence ID" value="NZ_JAHXDN010000005.1"/>
</dbReference>
<sequence length="196" mass="21779">MSKRQLPTRDRIVKAALTLLSSKGNSAVRLSDVARQAGVSRQAIYLHFSSRADLFIAATQALDAELDLAAMLHASRTAASGRDRLTAFVSAWCSYVPQIYCVARPLMDMAPRDAEAHAAWSKRMNDLREGCEAAITALRDDDDLPRNMDPETATDTLWSLLTVPNWENLVVTRGWPQAKYEQEMVKTAQSLFVAPR</sequence>
<dbReference type="PROSITE" id="PS50977">
    <property type="entry name" value="HTH_TETR_2"/>
    <property type="match status" value="1"/>
</dbReference>
<dbReference type="AlphaFoldDB" id="A0A9X1FXZ3"/>
<keyword evidence="3" id="KW-0804">Transcription</keyword>
<protein>
    <submittedName>
        <fullName evidence="6">TetR/AcrR family transcriptional regulator</fullName>
    </submittedName>
</protein>
<evidence type="ECO:0000313" key="6">
    <source>
        <dbReference type="EMBL" id="MBW4709683.1"/>
    </source>
</evidence>